<dbReference type="RefSeq" id="WP_204819662.1">
    <property type="nucleotide sequence ID" value="NZ_JANHOF010000038.1"/>
</dbReference>
<dbReference type="Proteomes" id="UP001589818">
    <property type="component" value="Unassembled WGS sequence"/>
</dbReference>
<keyword evidence="3" id="KW-1185">Reference proteome</keyword>
<sequence length="440" mass="48875">MYRKVISVMLVCVFAVMLAGCGGPNKASSGENDTDSADKVKIVFWNSYFPTVDENNKSKKKEEFYISQAVKRFEESHPGITVEVQDMPSGNDLFTKFQTSSIAKNGPDLTVLWSGNYMLRAKQYLEKLNPYFNGDEKSRIIGWEATTDGFNSEGDIYGVPAGTDGTFVFYYNKKLFRDAGIDPEASRPKNIDEFFAMLDKLKAQGTVPLALGKDAFWHIASYWISQTVTPSGLDQLVKGERHFSDPALVRIASKWAEIYEKGYATPLDQGSQMFNQGKAAISPGGHGGIVSLRKVLGDDLGMMKIPDFSNDVAIHDGGVGGVGAAYVVTNYSENKKETVEFIKFILSKEEQIHYIESGEGSLTVTNDIDISQYTKDPYIATMQQWAAEPSTIFWPDNVYPAELTSEISALEPLLFTGKISPEKFMNKIDEKRDEIKSANK</sequence>
<dbReference type="SUPFAM" id="SSF53850">
    <property type="entry name" value="Periplasmic binding protein-like II"/>
    <property type="match status" value="1"/>
</dbReference>
<accession>A0ABV6J736</accession>
<proteinExistence type="predicted"/>
<evidence type="ECO:0000313" key="3">
    <source>
        <dbReference type="Proteomes" id="UP001589818"/>
    </source>
</evidence>
<protein>
    <submittedName>
        <fullName evidence="2">ABC transporter substrate-binding protein</fullName>
    </submittedName>
</protein>
<dbReference type="Pfam" id="PF13416">
    <property type="entry name" value="SBP_bac_8"/>
    <property type="match status" value="1"/>
</dbReference>
<feature type="signal peptide" evidence="1">
    <location>
        <begin position="1"/>
        <end position="19"/>
    </location>
</feature>
<evidence type="ECO:0000256" key="1">
    <source>
        <dbReference type="SAM" id="SignalP"/>
    </source>
</evidence>
<gene>
    <name evidence="2" type="ORF">ACFFJ8_09980</name>
</gene>
<organism evidence="2 3">
    <name type="scientific">Paenibacillus mendelii</name>
    <dbReference type="NCBI Taxonomy" id="206163"/>
    <lineage>
        <taxon>Bacteria</taxon>
        <taxon>Bacillati</taxon>
        <taxon>Bacillota</taxon>
        <taxon>Bacilli</taxon>
        <taxon>Bacillales</taxon>
        <taxon>Paenibacillaceae</taxon>
        <taxon>Paenibacillus</taxon>
    </lineage>
</organism>
<dbReference type="InterPro" id="IPR050490">
    <property type="entry name" value="Bact_solute-bd_prot1"/>
</dbReference>
<keyword evidence="1" id="KW-0732">Signal</keyword>
<dbReference type="PROSITE" id="PS51257">
    <property type="entry name" value="PROKAR_LIPOPROTEIN"/>
    <property type="match status" value="1"/>
</dbReference>
<name>A0ABV6J736_9BACL</name>
<dbReference type="PANTHER" id="PTHR43649">
    <property type="entry name" value="ARABINOSE-BINDING PROTEIN-RELATED"/>
    <property type="match status" value="1"/>
</dbReference>
<dbReference type="EMBL" id="JBHLVF010000011">
    <property type="protein sequence ID" value="MFC0391700.1"/>
    <property type="molecule type" value="Genomic_DNA"/>
</dbReference>
<reference evidence="2 3" key="1">
    <citation type="submission" date="2024-09" db="EMBL/GenBank/DDBJ databases">
        <authorList>
            <person name="Sun Q."/>
            <person name="Mori K."/>
        </authorList>
    </citation>
    <scope>NUCLEOTIDE SEQUENCE [LARGE SCALE GENOMIC DNA]</scope>
    <source>
        <strain evidence="2 3">CCM 4839</strain>
    </source>
</reference>
<evidence type="ECO:0000313" key="2">
    <source>
        <dbReference type="EMBL" id="MFC0391700.1"/>
    </source>
</evidence>
<dbReference type="InterPro" id="IPR006059">
    <property type="entry name" value="SBP"/>
</dbReference>
<feature type="chain" id="PRO_5045455214" evidence="1">
    <location>
        <begin position="20"/>
        <end position="440"/>
    </location>
</feature>
<dbReference type="Gene3D" id="3.40.190.10">
    <property type="entry name" value="Periplasmic binding protein-like II"/>
    <property type="match status" value="2"/>
</dbReference>
<comment type="caution">
    <text evidence="2">The sequence shown here is derived from an EMBL/GenBank/DDBJ whole genome shotgun (WGS) entry which is preliminary data.</text>
</comment>